<dbReference type="AlphaFoldDB" id="I0BK40"/>
<dbReference type="KEGG" id="pmw:B2K_18775"/>
<dbReference type="InterPro" id="IPR029056">
    <property type="entry name" value="Ribokinase-like"/>
</dbReference>
<dbReference type="OrthoDB" id="9806249at2"/>
<dbReference type="Proteomes" id="UP000007392">
    <property type="component" value="Chromosome"/>
</dbReference>
<dbReference type="EMBL" id="CP003422">
    <property type="protein sequence ID" value="AFH62737.1"/>
    <property type="molecule type" value="Genomic_DNA"/>
</dbReference>
<accession>I0BK40</accession>
<dbReference type="GO" id="GO:0005829">
    <property type="term" value="C:cytosol"/>
    <property type="evidence" value="ECO:0007669"/>
    <property type="project" value="TreeGrafter"/>
</dbReference>
<reference evidence="4 5" key="1">
    <citation type="submission" date="2013-06" db="EMBL/GenBank/DDBJ databases">
        <title>Complete genome sequence of Paenibacillus mucilaginosus K02.</title>
        <authorList>
            <person name="Xiao B."/>
            <person name="Sun L."/>
            <person name="Xiao L."/>
            <person name="Lian B."/>
        </authorList>
    </citation>
    <scope>NUCLEOTIDE SEQUENCE [LARGE SCALE GENOMIC DNA]</scope>
    <source>
        <strain evidence="4 5">K02</strain>
    </source>
</reference>
<dbReference type="GO" id="GO:0016301">
    <property type="term" value="F:kinase activity"/>
    <property type="evidence" value="ECO:0007669"/>
    <property type="project" value="UniProtKB-KW"/>
</dbReference>
<proteinExistence type="predicted"/>
<dbReference type="PRINTS" id="PR00990">
    <property type="entry name" value="RIBOKINASE"/>
</dbReference>
<evidence type="ECO:0000256" key="2">
    <source>
        <dbReference type="ARBA" id="ARBA00022777"/>
    </source>
</evidence>
<dbReference type="GO" id="GO:0006796">
    <property type="term" value="P:phosphate-containing compound metabolic process"/>
    <property type="evidence" value="ECO:0007669"/>
    <property type="project" value="UniProtKB-ARBA"/>
</dbReference>
<keyword evidence="1" id="KW-0808">Transferase</keyword>
<dbReference type="InterPro" id="IPR011611">
    <property type="entry name" value="PfkB_dom"/>
</dbReference>
<name>I0BK40_9BACL</name>
<protein>
    <submittedName>
        <fullName evidence="4">Ribokinase</fullName>
    </submittedName>
</protein>
<dbReference type="PATRIC" id="fig|997761.3.peg.3695"/>
<gene>
    <name evidence="4" type="ORF">B2K_18775</name>
</gene>
<feature type="domain" description="Carbohydrate kinase PfkB" evidence="3">
    <location>
        <begin position="25"/>
        <end position="317"/>
    </location>
</feature>
<evidence type="ECO:0000313" key="4">
    <source>
        <dbReference type="EMBL" id="AFH62737.1"/>
    </source>
</evidence>
<sequence length="344" mass="36624">MEPTKLTRNTEMRNGQMTITQMRNTQITVFGTVLMDCKGFAHSAYRPDGRNLGSVRFVHGGVGRNVAENLGRLGVPVSLVTTVNEDGNGRAVTDHLRANGVNTRHIAAVPEKGMGFWLAVLDENGIPAGSISDMPDLAAFEKLVGERGERVIAESGHIVLVLDLNEALTKSILALARRFDKPVYGLPSNFSVIASHPEVLEGLALFVCNEFEAERLFGSGPLAGMTPEERIARLRSFAQSRSIGRMVVTLGAAGSVYYEAEPDEAGVQAACPVEVVDTSGAGDAFFSGTVLALAAGRPLPEAADAGTRMAAWTIGHPDNCCTALGELAGRDELLMPLLGYFRKG</sequence>
<evidence type="ECO:0000256" key="1">
    <source>
        <dbReference type="ARBA" id="ARBA00022679"/>
    </source>
</evidence>
<dbReference type="HOGENOM" id="CLU_027634_11_0_9"/>
<dbReference type="SUPFAM" id="SSF53613">
    <property type="entry name" value="Ribokinase-like"/>
    <property type="match status" value="1"/>
</dbReference>
<evidence type="ECO:0000313" key="5">
    <source>
        <dbReference type="Proteomes" id="UP000007392"/>
    </source>
</evidence>
<dbReference type="RefSeq" id="WP_014651181.1">
    <property type="nucleotide sequence ID" value="NC_017672.3"/>
</dbReference>
<dbReference type="Pfam" id="PF00294">
    <property type="entry name" value="PfkB"/>
    <property type="match status" value="1"/>
</dbReference>
<keyword evidence="2 4" id="KW-0418">Kinase</keyword>
<dbReference type="Gene3D" id="3.40.1190.20">
    <property type="match status" value="1"/>
</dbReference>
<dbReference type="PANTHER" id="PTHR10584:SF166">
    <property type="entry name" value="RIBOKINASE"/>
    <property type="match status" value="1"/>
</dbReference>
<dbReference type="PANTHER" id="PTHR10584">
    <property type="entry name" value="SUGAR KINASE"/>
    <property type="match status" value="1"/>
</dbReference>
<dbReference type="InterPro" id="IPR002139">
    <property type="entry name" value="Ribo/fructo_kinase"/>
</dbReference>
<organism evidence="4 5">
    <name type="scientific">Paenibacillus mucilaginosus K02</name>
    <dbReference type="NCBI Taxonomy" id="997761"/>
    <lineage>
        <taxon>Bacteria</taxon>
        <taxon>Bacillati</taxon>
        <taxon>Bacillota</taxon>
        <taxon>Bacilli</taxon>
        <taxon>Bacillales</taxon>
        <taxon>Paenibacillaceae</taxon>
        <taxon>Paenibacillus</taxon>
    </lineage>
</organism>
<evidence type="ECO:0000259" key="3">
    <source>
        <dbReference type="Pfam" id="PF00294"/>
    </source>
</evidence>